<evidence type="ECO:0000313" key="1">
    <source>
        <dbReference type="EMBL" id="KAJ8675374.1"/>
    </source>
</evidence>
<reference evidence="1" key="1">
    <citation type="submission" date="2023-04" db="EMBL/GenBank/DDBJ databases">
        <title>A chromosome-level genome assembly of the parasitoid wasp Eretmocerus hayati.</title>
        <authorList>
            <person name="Zhong Y."/>
            <person name="Liu S."/>
            <person name="Liu Y."/>
        </authorList>
    </citation>
    <scope>NUCLEOTIDE SEQUENCE</scope>
    <source>
        <strain evidence="1">ZJU_SS_LIU_2023</strain>
    </source>
</reference>
<gene>
    <name evidence="1" type="ORF">QAD02_011160</name>
</gene>
<protein>
    <submittedName>
        <fullName evidence="1">Uncharacterized protein</fullName>
    </submittedName>
</protein>
<organism evidence="1 2">
    <name type="scientific">Eretmocerus hayati</name>
    <dbReference type="NCBI Taxonomy" id="131215"/>
    <lineage>
        <taxon>Eukaryota</taxon>
        <taxon>Metazoa</taxon>
        <taxon>Ecdysozoa</taxon>
        <taxon>Arthropoda</taxon>
        <taxon>Hexapoda</taxon>
        <taxon>Insecta</taxon>
        <taxon>Pterygota</taxon>
        <taxon>Neoptera</taxon>
        <taxon>Endopterygota</taxon>
        <taxon>Hymenoptera</taxon>
        <taxon>Apocrita</taxon>
        <taxon>Proctotrupomorpha</taxon>
        <taxon>Chalcidoidea</taxon>
        <taxon>Aphelinidae</taxon>
        <taxon>Aphelininae</taxon>
        <taxon>Eretmocerus</taxon>
    </lineage>
</organism>
<comment type="caution">
    <text evidence="1">The sequence shown here is derived from an EMBL/GenBank/DDBJ whole genome shotgun (WGS) entry which is preliminary data.</text>
</comment>
<keyword evidence="2" id="KW-1185">Reference proteome</keyword>
<accession>A0ACC2NWB2</accession>
<dbReference type="Proteomes" id="UP001239111">
    <property type="component" value="Chromosome 2"/>
</dbReference>
<evidence type="ECO:0000313" key="2">
    <source>
        <dbReference type="Proteomes" id="UP001239111"/>
    </source>
</evidence>
<dbReference type="EMBL" id="CM056742">
    <property type="protein sequence ID" value="KAJ8675374.1"/>
    <property type="molecule type" value="Genomic_DNA"/>
</dbReference>
<name>A0ACC2NWB2_9HYME</name>
<sequence>MLTRIRPCNYRGTRPVGKFLPKKPLLMIWRQLLMNIRKLHQHLVQLLEFPGLYTPPDKKSFIRLHGGDFNHNFDVSSVTHFFEQHRPPPAPLEAELGPNSDLLPELPLLDPDSDLLPELPLLDPDSDLLPKLPLLDSDSDLLPELPLLDPDSDLLPELPLLDPDSDLLSELPLPDPDSDLLPKLPLLDPDSDLLPELPLLYPDSDLLPELPLLDPDF</sequence>
<proteinExistence type="predicted"/>